<dbReference type="RefSeq" id="WP_054405954.1">
    <property type="nucleotide sequence ID" value="NZ_FOYA01000004.1"/>
</dbReference>
<dbReference type="OrthoDB" id="678065at2"/>
<gene>
    <name evidence="2" type="ORF">AM493_01760</name>
</gene>
<feature type="transmembrane region" description="Helical" evidence="1">
    <location>
        <begin position="150"/>
        <end position="176"/>
    </location>
</feature>
<evidence type="ECO:0000256" key="1">
    <source>
        <dbReference type="SAM" id="Phobius"/>
    </source>
</evidence>
<dbReference type="EMBL" id="LIYD01000005">
    <property type="protein sequence ID" value="KOS04904.1"/>
    <property type="molecule type" value="Genomic_DNA"/>
</dbReference>
<feature type="transmembrane region" description="Helical" evidence="1">
    <location>
        <begin position="106"/>
        <end position="130"/>
    </location>
</feature>
<dbReference type="PATRIC" id="fig|1202724.3.peg.357"/>
<feature type="transmembrane region" description="Helical" evidence="1">
    <location>
        <begin position="74"/>
        <end position="94"/>
    </location>
</feature>
<organism evidence="2 3">
    <name type="scientific">Flavobacterium akiainvivens</name>
    <dbReference type="NCBI Taxonomy" id="1202724"/>
    <lineage>
        <taxon>Bacteria</taxon>
        <taxon>Pseudomonadati</taxon>
        <taxon>Bacteroidota</taxon>
        <taxon>Flavobacteriia</taxon>
        <taxon>Flavobacteriales</taxon>
        <taxon>Flavobacteriaceae</taxon>
        <taxon>Flavobacterium</taxon>
    </lineage>
</organism>
<protein>
    <submittedName>
        <fullName evidence="2">Uncharacterized protein</fullName>
    </submittedName>
</protein>
<keyword evidence="1" id="KW-1133">Transmembrane helix</keyword>
<evidence type="ECO:0000313" key="2">
    <source>
        <dbReference type="EMBL" id="KOS04904.1"/>
    </source>
</evidence>
<keyword evidence="1" id="KW-0472">Membrane</keyword>
<dbReference type="Proteomes" id="UP000037755">
    <property type="component" value="Unassembled WGS sequence"/>
</dbReference>
<evidence type="ECO:0000313" key="3">
    <source>
        <dbReference type="Proteomes" id="UP000037755"/>
    </source>
</evidence>
<proteinExistence type="predicted"/>
<name>A0A0M8MB01_9FLAO</name>
<dbReference type="STRING" id="1202724.AM493_01760"/>
<sequence length="185" mass="20581">MKLTKRNTLLVLLPLSCIIAAIYAIINDCLLYLFCPEFFTKFKFIEYGVRQNIPGLETDTGFPLTEIAQVAIMASWWMGLIIGTTLTVLCLPIICPKTRLITIAKAMGITTLVTAVISLTGLVFGKLFLTGKNMLNFGYLPNGLQKPDDFMMAFSLHNFSYIGAITGMFVASVYIIKKKKKLMAF</sequence>
<accession>A0A0M8MB01</accession>
<comment type="caution">
    <text evidence="2">The sequence shown here is derived from an EMBL/GenBank/DDBJ whole genome shotgun (WGS) entry which is preliminary data.</text>
</comment>
<keyword evidence="3" id="KW-1185">Reference proteome</keyword>
<dbReference type="AlphaFoldDB" id="A0A0M8MB01"/>
<keyword evidence="1" id="KW-0812">Transmembrane</keyword>
<reference evidence="2 3" key="1">
    <citation type="submission" date="2015-08" db="EMBL/GenBank/DDBJ databases">
        <title>Whole genome sequence of Flavobacterium akiainvivens IK-1T, from decaying Wikstroemia oahuensis, an endemic Hawaiian shrub.</title>
        <authorList>
            <person name="Wan X."/>
            <person name="Hou S."/>
            <person name="Saito J."/>
            <person name="Donachie S."/>
        </authorList>
    </citation>
    <scope>NUCLEOTIDE SEQUENCE [LARGE SCALE GENOMIC DNA]</scope>
    <source>
        <strain evidence="2 3">IK-1</strain>
    </source>
</reference>